<dbReference type="AlphaFoldDB" id="A0A0F9KY51"/>
<organism evidence="1">
    <name type="scientific">marine sediment metagenome</name>
    <dbReference type="NCBI Taxonomy" id="412755"/>
    <lineage>
        <taxon>unclassified sequences</taxon>
        <taxon>metagenomes</taxon>
        <taxon>ecological metagenomes</taxon>
    </lineage>
</organism>
<accession>A0A0F9KY51</accession>
<comment type="caution">
    <text evidence="1">The sequence shown here is derived from an EMBL/GenBank/DDBJ whole genome shotgun (WGS) entry which is preliminary data.</text>
</comment>
<dbReference type="EMBL" id="LAZR01008291">
    <property type="protein sequence ID" value="KKM79751.1"/>
    <property type="molecule type" value="Genomic_DNA"/>
</dbReference>
<protein>
    <submittedName>
        <fullName evidence="1">Uncharacterized protein</fullName>
    </submittedName>
</protein>
<name>A0A0F9KY51_9ZZZZ</name>
<sequence>MAENFKVEKGVPVPVRGIRGTIYPWADMGVGDSFFAPSKKGEEGAKTATRMRSAAKANIRLCGRKYIVRRVEGGVRVWRTE</sequence>
<reference evidence="1" key="1">
    <citation type="journal article" date="2015" name="Nature">
        <title>Complex archaea that bridge the gap between prokaryotes and eukaryotes.</title>
        <authorList>
            <person name="Spang A."/>
            <person name="Saw J.H."/>
            <person name="Jorgensen S.L."/>
            <person name="Zaremba-Niedzwiedzka K."/>
            <person name="Martijn J."/>
            <person name="Lind A.E."/>
            <person name="van Eijk R."/>
            <person name="Schleper C."/>
            <person name="Guy L."/>
            <person name="Ettema T.J."/>
        </authorList>
    </citation>
    <scope>NUCLEOTIDE SEQUENCE</scope>
</reference>
<proteinExistence type="predicted"/>
<evidence type="ECO:0000313" key="1">
    <source>
        <dbReference type="EMBL" id="KKM79751.1"/>
    </source>
</evidence>
<gene>
    <name evidence="1" type="ORF">LCGC14_1346800</name>
</gene>